<comment type="caution">
    <text evidence="1">The sequence shown here is derived from an EMBL/GenBank/DDBJ whole genome shotgun (WGS) entry which is preliminary data.</text>
</comment>
<accession>A0A0F9TC75</accession>
<organism evidence="1">
    <name type="scientific">marine sediment metagenome</name>
    <dbReference type="NCBI Taxonomy" id="412755"/>
    <lineage>
        <taxon>unclassified sequences</taxon>
        <taxon>metagenomes</taxon>
        <taxon>ecological metagenomes</taxon>
    </lineage>
</organism>
<protein>
    <submittedName>
        <fullName evidence="1">Uncharacterized protein</fullName>
    </submittedName>
</protein>
<name>A0A0F9TC75_9ZZZZ</name>
<dbReference type="AlphaFoldDB" id="A0A0F9TC75"/>
<dbReference type="EMBL" id="LAZR01001321">
    <property type="protein sequence ID" value="KKN46601.1"/>
    <property type="molecule type" value="Genomic_DNA"/>
</dbReference>
<gene>
    <name evidence="1" type="ORF">LCGC14_0671060</name>
</gene>
<proteinExistence type="predicted"/>
<sequence>MGKGGREAMRKRRKICGEYSKHIVCESWEGGGIDDVAFKAHYDEGYIYAHSCQDTHDKDVFHYIFQKDGSDEIGSCGMCGTEFSINLESMRITEDSCKMMPPWYDSQLDIRLAPRTRDLLLTYRSGQRAAFAIKKFRTGAPAATGARK</sequence>
<reference evidence="1" key="1">
    <citation type="journal article" date="2015" name="Nature">
        <title>Complex archaea that bridge the gap between prokaryotes and eukaryotes.</title>
        <authorList>
            <person name="Spang A."/>
            <person name="Saw J.H."/>
            <person name="Jorgensen S.L."/>
            <person name="Zaremba-Niedzwiedzka K."/>
            <person name="Martijn J."/>
            <person name="Lind A.E."/>
            <person name="van Eijk R."/>
            <person name="Schleper C."/>
            <person name="Guy L."/>
            <person name="Ettema T.J."/>
        </authorList>
    </citation>
    <scope>NUCLEOTIDE SEQUENCE</scope>
</reference>
<evidence type="ECO:0000313" key="1">
    <source>
        <dbReference type="EMBL" id="KKN46601.1"/>
    </source>
</evidence>